<dbReference type="EMBL" id="CP136890">
    <property type="protein sequence ID" value="WOK92524.1"/>
    <property type="molecule type" value="Genomic_DNA"/>
</dbReference>
<dbReference type="GO" id="GO:0006368">
    <property type="term" value="P:transcription elongation by RNA polymerase II"/>
    <property type="evidence" value="ECO:0007669"/>
    <property type="project" value="InterPro"/>
</dbReference>
<accession>A0AAQ3JM50</accession>
<protein>
    <submittedName>
        <fullName evidence="2">PHP</fullName>
    </submittedName>
</protein>
<dbReference type="GO" id="GO:0000993">
    <property type="term" value="F:RNA polymerase II complex binding"/>
    <property type="evidence" value="ECO:0007669"/>
    <property type="project" value="TreeGrafter"/>
</dbReference>
<feature type="domain" description="Paf1 complex subunit Cdc73 N-terminal" evidence="1">
    <location>
        <begin position="2"/>
        <end position="70"/>
    </location>
</feature>
<dbReference type="Pfam" id="PF16050">
    <property type="entry name" value="CDC73_N"/>
    <property type="match status" value="1"/>
</dbReference>
<name>A0AAQ3JM50_9LILI</name>
<reference evidence="2 3" key="1">
    <citation type="submission" date="2023-10" db="EMBL/GenBank/DDBJ databases">
        <title>Chromosome-scale genome assembly provides insights into flower coloration mechanisms of Canna indica.</title>
        <authorList>
            <person name="Li C."/>
        </authorList>
    </citation>
    <scope>NUCLEOTIDE SEQUENCE [LARGE SCALE GENOMIC DNA]</scope>
    <source>
        <tissue evidence="2">Flower</tissue>
    </source>
</reference>
<evidence type="ECO:0000313" key="3">
    <source>
        <dbReference type="Proteomes" id="UP001327560"/>
    </source>
</evidence>
<dbReference type="PANTHER" id="PTHR12466:SF8">
    <property type="entry name" value="PARAFIBROMIN"/>
    <property type="match status" value="1"/>
</dbReference>
<dbReference type="PANTHER" id="PTHR12466">
    <property type="entry name" value="CDC73 DOMAIN PROTEIN"/>
    <property type="match status" value="1"/>
</dbReference>
<gene>
    <name evidence="2" type="ORF">Cni_G01215</name>
</gene>
<proteinExistence type="predicted"/>
<evidence type="ECO:0000313" key="2">
    <source>
        <dbReference type="EMBL" id="WOK92524.1"/>
    </source>
</evidence>
<dbReference type="Proteomes" id="UP001327560">
    <property type="component" value="Chromosome 1"/>
</dbReference>
<keyword evidence="3" id="KW-1185">Reference proteome</keyword>
<dbReference type="AlphaFoldDB" id="A0AAQ3JM50"/>
<dbReference type="GO" id="GO:0016593">
    <property type="term" value="C:Cdc73/Paf1 complex"/>
    <property type="evidence" value="ECO:0007669"/>
    <property type="project" value="InterPro"/>
</dbReference>
<dbReference type="InterPro" id="IPR007852">
    <property type="entry name" value="Cdc73/Parafibromin"/>
</dbReference>
<dbReference type="GO" id="GO:0032968">
    <property type="term" value="P:positive regulation of transcription elongation by RNA polymerase II"/>
    <property type="evidence" value="ECO:0007669"/>
    <property type="project" value="TreeGrafter"/>
</dbReference>
<sequence length="142" mass="15714">MDLLSMLREYAIRGELDRVILVGGELRCGSEYSFPSSAVTAYRSKQGGFYTLDALLFSARHHHLKHTDYLPSWLPLPPPPDASLITGSSNGFTKQLNKEHLASDRHMNVVADSSCFFNVSDQCVPTKLAAAETSMVKPEAER</sequence>
<dbReference type="InterPro" id="IPR032041">
    <property type="entry name" value="Cdc73_N"/>
</dbReference>
<organism evidence="2 3">
    <name type="scientific">Canna indica</name>
    <name type="common">Indian-shot</name>
    <dbReference type="NCBI Taxonomy" id="4628"/>
    <lineage>
        <taxon>Eukaryota</taxon>
        <taxon>Viridiplantae</taxon>
        <taxon>Streptophyta</taxon>
        <taxon>Embryophyta</taxon>
        <taxon>Tracheophyta</taxon>
        <taxon>Spermatophyta</taxon>
        <taxon>Magnoliopsida</taxon>
        <taxon>Liliopsida</taxon>
        <taxon>Zingiberales</taxon>
        <taxon>Cannaceae</taxon>
        <taxon>Canna</taxon>
    </lineage>
</organism>
<evidence type="ECO:0000259" key="1">
    <source>
        <dbReference type="Pfam" id="PF16050"/>
    </source>
</evidence>